<dbReference type="RefSeq" id="WP_147251047.1">
    <property type="nucleotide sequence ID" value="NZ_QNRT01000006.1"/>
</dbReference>
<proteinExistence type="predicted"/>
<dbReference type="InParanoid" id="A0A395JI32"/>
<dbReference type="AlphaFoldDB" id="A0A395JI32"/>
<dbReference type="CDD" id="cd00060">
    <property type="entry name" value="FHA"/>
    <property type="match status" value="2"/>
</dbReference>
<dbReference type="PANTHER" id="PTHR23308">
    <property type="entry name" value="NUCLEAR INHIBITOR OF PROTEIN PHOSPHATASE-1"/>
    <property type="match status" value="1"/>
</dbReference>
<dbReference type="InterPro" id="IPR008984">
    <property type="entry name" value="SMAD_FHA_dom_sf"/>
</dbReference>
<dbReference type="OrthoDB" id="151099at2"/>
<dbReference type="Pfam" id="PF00498">
    <property type="entry name" value="FHA"/>
    <property type="match status" value="1"/>
</dbReference>
<feature type="domain" description="FHA" evidence="1">
    <location>
        <begin position="23"/>
        <end position="72"/>
    </location>
</feature>
<keyword evidence="3" id="KW-1185">Reference proteome</keyword>
<dbReference type="InterPro" id="IPR000253">
    <property type="entry name" value="FHA_dom"/>
</dbReference>
<evidence type="ECO:0000259" key="1">
    <source>
        <dbReference type="PROSITE" id="PS50006"/>
    </source>
</evidence>
<gene>
    <name evidence="2" type="ORF">DFR28_10640</name>
</gene>
<comment type="caution">
    <text evidence="2">The sequence shown here is derived from an EMBL/GenBank/DDBJ whole genome shotgun (WGS) entry which is preliminary data.</text>
</comment>
<dbReference type="PROSITE" id="PS50006">
    <property type="entry name" value="FHA_DOMAIN"/>
    <property type="match status" value="1"/>
</dbReference>
<evidence type="ECO:0000313" key="2">
    <source>
        <dbReference type="EMBL" id="RBP48554.1"/>
    </source>
</evidence>
<reference evidence="2 3" key="1">
    <citation type="submission" date="2018-06" db="EMBL/GenBank/DDBJ databases">
        <title>Genomic Encyclopedia of Type Strains, Phase IV (KMG-IV): sequencing the most valuable type-strain genomes for metagenomic binning, comparative biology and taxonomic classification.</title>
        <authorList>
            <person name="Goeker M."/>
        </authorList>
    </citation>
    <scope>NUCLEOTIDE SEQUENCE [LARGE SCALE GENOMIC DNA]</scope>
    <source>
        <strain evidence="2 3">DSM 24032</strain>
    </source>
</reference>
<dbReference type="SUPFAM" id="SSF49879">
    <property type="entry name" value="SMAD/FHA domain"/>
    <property type="match status" value="2"/>
</dbReference>
<organism evidence="2 3">
    <name type="scientific">Arenicella xantha</name>
    <dbReference type="NCBI Taxonomy" id="644221"/>
    <lineage>
        <taxon>Bacteria</taxon>
        <taxon>Pseudomonadati</taxon>
        <taxon>Pseudomonadota</taxon>
        <taxon>Gammaproteobacteria</taxon>
        <taxon>Arenicellales</taxon>
        <taxon>Arenicellaceae</taxon>
        <taxon>Arenicella</taxon>
    </lineage>
</organism>
<name>A0A395JI32_9GAMM</name>
<evidence type="ECO:0000313" key="3">
    <source>
        <dbReference type="Proteomes" id="UP000253083"/>
    </source>
</evidence>
<dbReference type="InterPro" id="IPR050923">
    <property type="entry name" value="Cell_Proc_Reg/RNA_Proc"/>
</dbReference>
<accession>A0A395JI32</accession>
<dbReference type="Proteomes" id="UP000253083">
    <property type="component" value="Unassembled WGS sequence"/>
</dbReference>
<protein>
    <submittedName>
        <fullName evidence="2">FHA domain-containing protein</fullName>
    </submittedName>
</protein>
<sequence>MSYVRIYCGNDLRKQFELGENGATIGRTDDNVIVLADEGISRQHAAIEHQNGEYFIVDLGSSNGVFLNNEKVEKAKLKYWDEIQIHNFVIKFMAKPVLAGTKGDIDEPTADLESDKTKFFNVTDEKQLDELRNKTKECFLTYKGPSGKLRKLIIKKPRIIIGKSNQADIKITGWFAPSIAATIERHGSSYELVPTERGKVIFQNQRVSKSVKLIDDSGFIVRDIELKFFNRLTKTS</sequence>
<dbReference type="EMBL" id="QNRT01000006">
    <property type="protein sequence ID" value="RBP48554.1"/>
    <property type="molecule type" value="Genomic_DNA"/>
</dbReference>
<dbReference type="Gene3D" id="2.60.200.20">
    <property type="match status" value="1"/>
</dbReference>
<dbReference type="SMART" id="SM00240">
    <property type="entry name" value="FHA"/>
    <property type="match status" value="1"/>
</dbReference>